<dbReference type="Proteomes" id="UP001055879">
    <property type="component" value="Linkage Group LG06"/>
</dbReference>
<comment type="caution">
    <text evidence="1">The sequence shown here is derived from an EMBL/GenBank/DDBJ whole genome shotgun (WGS) entry which is preliminary data.</text>
</comment>
<dbReference type="EMBL" id="CM042052">
    <property type="protein sequence ID" value="KAI3718567.1"/>
    <property type="molecule type" value="Genomic_DNA"/>
</dbReference>
<proteinExistence type="predicted"/>
<keyword evidence="2" id="KW-1185">Reference proteome</keyword>
<sequence length="75" mass="7961">MTLYTWKKKSLIFLTQIPNFTFNSSSGGGGGGGLPPSRTRTGSGNVTHGHKSHASFYSLSPSSFAIYLLIYASSS</sequence>
<reference evidence="1 2" key="2">
    <citation type="journal article" date="2022" name="Mol. Ecol. Resour.">
        <title>The genomes of chicory, endive, great burdock and yacon provide insights into Asteraceae paleo-polyploidization history and plant inulin production.</title>
        <authorList>
            <person name="Fan W."/>
            <person name="Wang S."/>
            <person name="Wang H."/>
            <person name="Wang A."/>
            <person name="Jiang F."/>
            <person name="Liu H."/>
            <person name="Zhao H."/>
            <person name="Xu D."/>
            <person name="Zhang Y."/>
        </authorList>
    </citation>
    <scope>NUCLEOTIDE SEQUENCE [LARGE SCALE GENOMIC DNA]</scope>
    <source>
        <strain evidence="2">cv. Niubang</strain>
    </source>
</reference>
<gene>
    <name evidence="1" type="ORF">L6452_19444</name>
</gene>
<protein>
    <submittedName>
        <fullName evidence="1">Uncharacterized protein</fullName>
    </submittedName>
</protein>
<accession>A0ACB9B7W2</accession>
<name>A0ACB9B7W2_ARCLA</name>
<evidence type="ECO:0000313" key="1">
    <source>
        <dbReference type="EMBL" id="KAI3718567.1"/>
    </source>
</evidence>
<evidence type="ECO:0000313" key="2">
    <source>
        <dbReference type="Proteomes" id="UP001055879"/>
    </source>
</evidence>
<reference evidence="2" key="1">
    <citation type="journal article" date="2022" name="Mol. Ecol. Resour.">
        <title>The genomes of chicory, endive, great burdock and yacon provide insights into Asteraceae palaeo-polyploidization history and plant inulin production.</title>
        <authorList>
            <person name="Fan W."/>
            <person name="Wang S."/>
            <person name="Wang H."/>
            <person name="Wang A."/>
            <person name="Jiang F."/>
            <person name="Liu H."/>
            <person name="Zhao H."/>
            <person name="Xu D."/>
            <person name="Zhang Y."/>
        </authorList>
    </citation>
    <scope>NUCLEOTIDE SEQUENCE [LARGE SCALE GENOMIC DNA]</scope>
    <source>
        <strain evidence="2">cv. Niubang</strain>
    </source>
</reference>
<organism evidence="1 2">
    <name type="scientific">Arctium lappa</name>
    <name type="common">Greater burdock</name>
    <name type="synonym">Lappa major</name>
    <dbReference type="NCBI Taxonomy" id="4217"/>
    <lineage>
        <taxon>Eukaryota</taxon>
        <taxon>Viridiplantae</taxon>
        <taxon>Streptophyta</taxon>
        <taxon>Embryophyta</taxon>
        <taxon>Tracheophyta</taxon>
        <taxon>Spermatophyta</taxon>
        <taxon>Magnoliopsida</taxon>
        <taxon>eudicotyledons</taxon>
        <taxon>Gunneridae</taxon>
        <taxon>Pentapetalae</taxon>
        <taxon>asterids</taxon>
        <taxon>campanulids</taxon>
        <taxon>Asterales</taxon>
        <taxon>Asteraceae</taxon>
        <taxon>Carduoideae</taxon>
        <taxon>Cardueae</taxon>
        <taxon>Arctiinae</taxon>
        <taxon>Arctium</taxon>
    </lineage>
</organism>